<evidence type="ECO:0000313" key="4">
    <source>
        <dbReference type="EMBL" id="RHW35513.1"/>
    </source>
</evidence>
<feature type="region of interest" description="Disordered" evidence="1">
    <location>
        <begin position="161"/>
        <end position="194"/>
    </location>
</feature>
<gene>
    <name evidence="4" type="ORF">D1B32_02500</name>
</gene>
<dbReference type="PANTHER" id="PTHR34408:SF1">
    <property type="entry name" value="GLYCOSYL HYDROLASE FAMILY 19 DOMAIN-CONTAINING PROTEIN HI_1415"/>
    <property type="match status" value="1"/>
</dbReference>
<accession>A0A417YPN3</accession>
<dbReference type="Gene3D" id="1.10.530.10">
    <property type="match status" value="1"/>
</dbReference>
<dbReference type="InterPro" id="IPR002477">
    <property type="entry name" value="Peptidoglycan-bd-like"/>
</dbReference>
<dbReference type="Gene3D" id="1.10.101.10">
    <property type="entry name" value="PGBD-like superfamily/PGBD"/>
    <property type="match status" value="11"/>
</dbReference>
<reference evidence="4 5" key="1">
    <citation type="journal article" date="2007" name="Int. J. Syst. Evol. Microbiol.">
        <title>Oceanobacillus profundus sp. nov., isolated from a deep-sea sediment core.</title>
        <authorList>
            <person name="Kim Y.G."/>
            <person name="Choi D.H."/>
            <person name="Hyun S."/>
            <person name="Cho B.C."/>
        </authorList>
    </citation>
    <scope>NUCLEOTIDE SEQUENCE [LARGE SCALE GENOMIC DNA]</scope>
    <source>
        <strain evidence="4 5">DSM 18246</strain>
    </source>
</reference>
<sequence length="1157" mass="130483">MGKYASVVLSFLLFLLIPVGAMNAESTNEPAKALEDVLILKDELHKLGFYHGNLDDVLEEDLQTAIELFQEYHRLPATGIVDEDTAKRLESELQESYFYGDRDAEIVEIQQDLMSLGFGEWVPSDEFESSTEEAVLAFQEYHSDLKVTGVLDTKTQAKIKLETEKAEQTDVGETKPEEQEEPVETPELDEQEESVETSGAAVQEARATADFVLMAETEDTLQRGMRSDAVKELQENLIRLGFGNWKTTTYFGSTTEDAVEDFQSYHGLNVNGTYDTNTQEKLESELQNTYFYGNRSSEILELQNHLIMLGYGNWNPTVRFGPTTESAVLAFQETYSDLKVTGVLDTKTQAKLKQETEVLKKGLRSDEVKELQENLIRLGFGNWNPTTYFGSTTEGALMDFQEYHGLSVNGTFDKNTERKLESELQVSYFYGDRDSEIVELQYHLIMLGFGNWDPTVRFGPTTEKAVIAFQNTYSGLKVTGVLDSKTQAKLRLETEGLLQKGMRSDAVKELQQELIRLGFGNWNPTTYYGSTTERAVKDFQKYYDLNVNGVYNKRTKEKLEEVGKLPLGPGLKRPDVKTYQEKLMRLGFATWTNATDCFCTQTTNATREFQVYHGLPDTGVVDESTEKKLELELQQSYFYDDRNTKILELQHHLITLGFGNWDPTVRFGPTTERAVQAFQEYYPGLKVTGVLDTKTQARLKSEVKNSLQKEMRSEAVKELQQNLIRLGFGSWSPTTYYGPTTENAVKDFQKYFSLNVNGIFDTRTQEKLEEVLTSPYQYGNTSNEIRVLQEDLIELGFGNWNPTTFFGSKTEEAVRSFQEHFGLPVSGIAEEVTLSRIASAINGIDYTSYDISLNQAVQLQLQLTNPPPQTDKHYAYVSKAYIENNKVTADVLNVRTGAGTAYKVIGQLSGGTSVKILEEVNGWYRIEFRSSEFVNASKEDVLYYLDPTNFLDDAQQRFQFLNLARVSGASATLLNDYLRGKGILRGHGQTFIEASLLHGVNDIYLLSHALLETGHGQSELANGVEVGKDKNGKLVLVTSSNRKNLTDIKTTYNMFGIGANDGVALRNGAIRAYEEGWFSPREAIIGGAGFIGNNYVKAGQNTLYKMRWNPAAMALNNKASHQYATDVGWASKQTRIMYNLYQEIGINTFYLDIPEYK</sequence>
<dbReference type="OrthoDB" id="9816557at2"/>
<dbReference type="EMBL" id="QWEH01000001">
    <property type="protein sequence ID" value="RHW35513.1"/>
    <property type="molecule type" value="Genomic_DNA"/>
</dbReference>
<dbReference type="Pfam" id="PF08239">
    <property type="entry name" value="SH3_3"/>
    <property type="match status" value="1"/>
</dbReference>
<feature type="compositionally biased region" description="Acidic residues" evidence="1">
    <location>
        <begin position="178"/>
        <end position="194"/>
    </location>
</feature>
<evidence type="ECO:0000256" key="2">
    <source>
        <dbReference type="SAM" id="SignalP"/>
    </source>
</evidence>
<dbReference type="Gene3D" id="2.30.30.40">
    <property type="entry name" value="SH3 Domains"/>
    <property type="match status" value="1"/>
</dbReference>
<dbReference type="InterPro" id="IPR003646">
    <property type="entry name" value="SH3-like_bac-type"/>
</dbReference>
<feature type="signal peptide" evidence="2">
    <location>
        <begin position="1"/>
        <end position="24"/>
    </location>
</feature>
<comment type="caution">
    <text evidence="4">The sequence shown here is derived from an EMBL/GenBank/DDBJ whole genome shotgun (WGS) entry which is preliminary data.</text>
</comment>
<keyword evidence="2" id="KW-0732">Signal</keyword>
<dbReference type="RefSeq" id="WP_118888537.1">
    <property type="nucleotide sequence ID" value="NZ_PHUT01000001.1"/>
</dbReference>
<dbReference type="InterPro" id="IPR036366">
    <property type="entry name" value="PGBDSf"/>
</dbReference>
<dbReference type="GO" id="GO:0004040">
    <property type="term" value="F:amidase activity"/>
    <property type="evidence" value="ECO:0007669"/>
    <property type="project" value="InterPro"/>
</dbReference>
<name>A0A417YPN3_9BACI</name>
<feature type="chain" id="PRO_5039223661" description="SH3b domain-containing protein" evidence="2">
    <location>
        <begin position="25"/>
        <end position="1157"/>
    </location>
</feature>
<dbReference type="SUPFAM" id="SSF47090">
    <property type="entry name" value="PGBD-like"/>
    <property type="match status" value="11"/>
</dbReference>
<organism evidence="4 5">
    <name type="scientific">Oceanobacillus profundus</name>
    <dbReference type="NCBI Taxonomy" id="372463"/>
    <lineage>
        <taxon>Bacteria</taxon>
        <taxon>Bacillati</taxon>
        <taxon>Bacillota</taxon>
        <taxon>Bacilli</taxon>
        <taxon>Bacillales</taxon>
        <taxon>Bacillaceae</taxon>
        <taxon>Oceanobacillus</taxon>
    </lineage>
</organism>
<dbReference type="PROSITE" id="PS51781">
    <property type="entry name" value="SH3B"/>
    <property type="match status" value="1"/>
</dbReference>
<dbReference type="Pfam" id="PF01832">
    <property type="entry name" value="Glucosaminidase"/>
    <property type="match status" value="1"/>
</dbReference>
<dbReference type="PANTHER" id="PTHR34408">
    <property type="entry name" value="FAMILY PROTEIN, PUTATIVE-RELATED"/>
    <property type="match status" value="1"/>
</dbReference>
<protein>
    <recommendedName>
        <fullName evidence="3">SH3b domain-containing protein</fullName>
    </recommendedName>
</protein>
<evidence type="ECO:0000256" key="1">
    <source>
        <dbReference type="SAM" id="MobiDB-lite"/>
    </source>
</evidence>
<dbReference type="AlphaFoldDB" id="A0A417YPN3"/>
<dbReference type="Proteomes" id="UP000285456">
    <property type="component" value="Unassembled WGS sequence"/>
</dbReference>
<feature type="domain" description="SH3b" evidence="3">
    <location>
        <begin position="882"/>
        <end position="949"/>
    </location>
</feature>
<proteinExistence type="predicted"/>
<evidence type="ECO:0000313" key="5">
    <source>
        <dbReference type="Proteomes" id="UP000285456"/>
    </source>
</evidence>
<dbReference type="InterPro" id="IPR002901">
    <property type="entry name" value="MGlyc_endo_b_GlcNAc-like_dom"/>
</dbReference>
<keyword evidence="5" id="KW-1185">Reference proteome</keyword>
<dbReference type="SMART" id="SM00047">
    <property type="entry name" value="LYZ2"/>
    <property type="match status" value="1"/>
</dbReference>
<dbReference type="SMART" id="SM00287">
    <property type="entry name" value="SH3b"/>
    <property type="match status" value="1"/>
</dbReference>
<dbReference type="InterPro" id="IPR036365">
    <property type="entry name" value="PGBD-like_sf"/>
</dbReference>
<evidence type="ECO:0000259" key="3">
    <source>
        <dbReference type="PROSITE" id="PS51781"/>
    </source>
</evidence>
<dbReference type="InterPro" id="IPR052354">
    <property type="entry name" value="Cell_Wall_Dynamics_Protein"/>
</dbReference>
<dbReference type="Pfam" id="PF01471">
    <property type="entry name" value="PG_binding_1"/>
    <property type="match status" value="11"/>
</dbReference>
<feature type="compositionally biased region" description="Basic and acidic residues" evidence="1">
    <location>
        <begin position="161"/>
        <end position="177"/>
    </location>
</feature>